<gene>
    <name evidence="2" type="ORF">C8Q71DRAFT_165307</name>
</gene>
<accession>A0ABQ8KA37</accession>
<proteinExistence type="predicted"/>
<evidence type="ECO:0000313" key="2">
    <source>
        <dbReference type="EMBL" id="KAH9834178.1"/>
    </source>
</evidence>
<evidence type="ECO:0000256" key="1">
    <source>
        <dbReference type="SAM" id="MobiDB-lite"/>
    </source>
</evidence>
<evidence type="ECO:0000313" key="3">
    <source>
        <dbReference type="Proteomes" id="UP000814176"/>
    </source>
</evidence>
<name>A0ABQ8KA37_9APHY</name>
<organism evidence="2 3">
    <name type="scientific">Rhodofomes roseus</name>
    <dbReference type="NCBI Taxonomy" id="34475"/>
    <lineage>
        <taxon>Eukaryota</taxon>
        <taxon>Fungi</taxon>
        <taxon>Dikarya</taxon>
        <taxon>Basidiomycota</taxon>
        <taxon>Agaricomycotina</taxon>
        <taxon>Agaricomycetes</taxon>
        <taxon>Polyporales</taxon>
        <taxon>Rhodofomes</taxon>
    </lineage>
</organism>
<protein>
    <submittedName>
        <fullName evidence="2">Uncharacterized protein</fullName>
    </submittedName>
</protein>
<feature type="region of interest" description="Disordered" evidence="1">
    <location>
        <begin position="34"/>
        <end position="57"/>
    </location>
</feature>
<comment type="caution">
    <text evidence="2">The sequence shown here is derived from an EMBL/GenBank/DDBJ whole genome shotgun (WGS) entry which is preliminary data.</text>
</comment>
<feature type="region of interest" description="Disordered" evidence="1">
    <location>
        <begin position="214"/>
        <end position="247"/>
    </location>
</feature>
<reference evidence="2 3" key="1">
    <citation type="journal article" date="2021" name="Environ. Microbiol.">
        <title>Gene family expansions and transcriptome signatures uncover fungal adaptations to wood decay.</title>
        <authorList>
            <person name="Hage H."/>
            <person name="Miyauchi S."/>
            <person name="Viragh M."/>
            <person name="Drula E."/>
            <person name="Min B."/>
            <person name="Chaduli D."/>
            <person name="Navarro D."/>
            <person name="Favel A."/>
            <person name="Norest M."/>
            <person name="Lesage-Meessen L."/>
            <person name="Balint B."/>
            <person name="Merenyi Z."/>
            <person name="de Eugenio L."/>
            <person name="Morin E."/>
            <person name="Martinez A.T."/>
            <person name="Baldrian P."/>
            <person name="Stursova M."/>
            <person name="Martinez M.J."/>
            <person name="Novotny C."/>
            <person name="Magnuson J.K."/>
            <person name="Spatafora J.W."/>
            <person name="Maurice S."/>
            <person name="Pangilinan J."/>
            <person name="Andreopoulos W."/>
            <person name="LaButti K."/>
            <person name="Hundley H."/>
            <person name="Na H."/>
            <person name="Kuo A."/>
            <person name="Barry K."/>
            <person name="Lipzen A."/>
            <person name="Henrissat B."/>
            <person name="Riley R."/>
            <person name="Ahrendt S."/>
            <person name="Nagy L.G."/>
            <person name="Grigoriev I.V."/>
            <person name="Martin F."/>
            <person name="Rosso M.N."/>
        </authorList>
    </citation>
    <scope>NUCLEOTIDE SEQUENCE [LARGE SCALE GENOMIC DNA]</scope>
    <source>
        <strain evidence="2 3">CIRM-BRFM 1785</strain>
    </source>
</reference>
<dbReference type="RefSeq" id="XP_047776834.1">
    <property type="nucleotide sequence ID" value="XM_047916713.1"/>
</dbReference>
<sequence length="247" mass="27566">MYDGDRLHRDRRVRKRVKSMDYDTEQVAIRADNGPVRYPRPTVDHLDRRPSATSDAASFRARLPPERIIGVAPLRSDCVALEPGSVNCAFGCTAVHNVRTRQRREPATVQATTSSMGEVVGHAHALAAGCSTLLRNCECGRMVCDVTAQVSKATRETAGRVARERVHVARNRRLWNSSRGDADVTCTERASTEGRWEGKGRWRLTSCSWCTIPSTAKPRRSRRTSPWACRGQQQGGPTKQKARRVDE</sequence>
<dbReference type="EMBL" id="JADCUA010000016">
    <property type="protein sequence ID" value="KAH9834178.1"/>
    <property type="molecule type" value="Genomic_DNA"/>
</dbReference>
<keyword evidence="3" id="KW-1185">Reference proteome</keyword>
<dbReference type="GeneID" id="71997445"/>
<dbReference type="Proteomes" id="UP000814176">
    <property type="component" value="Unassembled WGS sequence"/>
</dbReference>